<dbReference type="Pfam" id="PF25888">
    <property type="entry name" value="WHD_DnaB"/>
    <property type="match status" value="1"/>
</dbReference>
<proteinExistence type="inferred from homology"/>
<dbReference type="AlphaFoldDB" id="S5MKA5"/>
<name>S5MKA5_9MOLU</name>
<dbReference type="KEGG" id="sdi:SDIMI_v3c07060"/>
<dbReference type="InterPro" id="IPR006343">
    <property type="entry name" value="DnaB/C_C"/>
</dbReference>
<evidence type="ECO:0000256" key="1">
    <source>
        <dbReference type="ARBA" id="ARBA00093462"/>
    </source>
</evidence>
<dbReference type="FunCoup" id="S5MKA5">
    <property type="interactions" value="13"/>
</dbReference>
<dbReference type="InterPro" id="IPR058660">
    <property type="entry name" value="WHD_DnaB"/>
</dbReference>
<comment type="similarity">
    <text evidence="1">Belongs to the DnaB/DnaD family.</text>
</comment>
<protein>
    <submittedName>
        <fullName evidence="4">Chromosome replication initiation and membrane attachment protein</fullName>
    </submittedName>
</protein>
<evidence type="ECO:0000313" key="4">
    <source>
        <dbReference type="EMBL" id="AGR42410.1"/>
    </source>
</evidence>
<sequence>MDKFSYRVILKNIIDSSNNKIITYLYQPIMGSKAVSLYYTLINESHILSEFKKITLSEVRLAKITGISQSTLPKYFKKLEALGLLRTLENKDKSTIIFNIYSPLEPISFFENKVFNNALISKLKKDDYELVRFTFRDEGELSLESGYKDTSSKFAEVFGEIENLKLETNKMIQAKPKRSNALLKGLDYTNLLTDLETDDVIISGNNQLVKKAIEDVFGSYNISQYEIKEVIKKIYQKETCSFDNSLFYKEISKIVFDREEFDVTIPEFNTELHIKNQKNKKLSEMETIDPEEYLLALLKTKSPAIKELNKTNNEIIEVLQNKYKLRNGVINCLFDFVFLKNKGQIVPNYIYKIASTMAENNFKTASETLEYLKVAHQKSKAKIKSNTNNQITLNSKWQDALNKETYKVDVNSTLNFDEKGWGDF</sequence>
<evidence type="ECO:0000259" key="2">
    <source>
        <dbReference type="Pfam" id="PF07261"/>
    </source>
</evidence>
<feature type="domain" description="Replicative helicase loading/DNA remodeling protein DnaB N-terminal winged helix" evidence="3">
    <location>
        <begin position="3"/>
        <end position="227"/>
    </location>
</feature>
<reference evidence="4 5" key="1">
    <citation type="journal article" date="2013" name="Genome Biol. Evol.">
        <title>Comparison of metabolic capacities and inference of gene content evolution in mosquito-associated Spiroplasma diminutum and S. taiwanense.</title>
        <authorList>
            <person name="Lo W.S."/>
            <person name="Ku C."/>
            <person name="Chen L.L."/>
            <person name="Chang T.H."/>
            <person name="Kuo C.H."/>
        </authorList>
    </citation>
    <scope>NUCLEOTIDE SEQUENCE [LARGE SCALE GENOMIC DNA]</scope>
    <source>
        <strain evidence="4">CUAS-1</strain>
    </source>
</reference>
<dbReference type="PATRIC" id="fig|1276221.3.peg.708"/>
<dbReference type="Pfam" id="PF07261">
    <property type="entry name" value="DnaB_2"/>
    <property type="match status" value="1"/>
</dbReference>
<organism evidence="4 5">
    <name type="scientific">Spiroplasma diminutum CUAS-1</name>
    <dbReference type="NCBI Taxonomy" id="1276221"/>
    <lineage>
        <taxon>Bacteria</taxon>
        <taxon>Bacillati</taxon>
        <taxon>Mycoplasmatota</taxon>
        <taxon>Mollicutes</taxon>
        <taxon>Entomoplasmatales</taxon>
        <taxon>Spiroplasmataceae</taxon>
        <taxon>Spiroplasma</taxon>
    </lineage>
</organism>
<dbReference type="EMBL" id="CP005076">
    <property type="protein sequence ID" value="AGR42410.1"/>
    <property type="molecule type" value="Genomic_DNA"/>
</dbReference>
<dbReference type="OrthoDB" id="387560at2"/>
<keyword evidence="5" id="KW-1185">Reference proteome</keyword>
<dbReference type="InParanoid" id="S5MKA5"/>
<dbReference type="STRING" id="1276221.SDIMI_v3c07060"/>
<accession>S5MKA5</accession>
<gene>
    <name evidence="4" type="primary">dnaB</name>
    <name evidence="4" type="ORF">SDIMI_v3c07060</name>
</gene>
<dbReference type="eggNOG" id="COG3611">
    <property type="taxonomic scope" value="Bacteria"/>
</dbReference>
<dbReference type="Proteomes" id="UP000014983">
    <property type="component" value="Chromosome"/>
</dbReference>
<dbReference type="RefSeq" id="WP_020836641.1">
    <property type="nucleotide sequence ID" value="NC_021833.1"/>
</dbReference>
<evidence type="ECO:0000259" key="3">
    <source>
        <dbReference type="Pfam" id="PF25888"/>
    </source>
</evidence>
<feature type="domain" description="DnaB/C C-terminal" evidence="2">
    <location>
        <begin position="308"/>
        <end position="371"/>
    </location>
</feature>
<evidence type="ECO:0000313" key="5">
    <source>
        <dbReference type="Proteomes" id="UP000014983"/>
    </source>
</evidence>
<dbReference type="HOGENOM" id="CLU_668736_0_0_14"/>